<comment type="similarity">
    <text evidence="2 6">Belongs to the 4-toluene sulfonate uptake permease (TSUP) (TC 2.A.102) family.</text>
</comment>
<evidence type="ECO:0000256" key="6">
    <source>
        <dbReference type="RuleBase" id="RU363041"/>
    </source>
</evidence>
<dbReference type="PANTHER" id="PTHR43701">
    <property type="entry name" value="MEMBRANE TRANSPORTER PROTEIN MJ0441-RELATED"/>
    <property type="match status" value="1"/>
</dbReference>
<feature type="transmembrane region" description="Helical" evidence="6">
    <location>
        <begin position="7"/>
        <end position="29"/>
    </location>
</feature>
<keyword evidence="6" id="KW-1003">Cell membrane</keyword>
<accession>A0A1F4U821</accession>
<feature type="transmembrane region" description="Helical" evidence="6">
    <location>
        <begin position="73"/>
        <end position="93"/>
    </location>
</feature>
<evidence type="ECO:0000313" key="8">
    <source>
        <dbReference type="Proteomes" id="UP000179242"/>
    </source>
</evidence>
<evidence type="ECO:0000256" key="1">
    <source>
        <dbReference type="ARBA" id="ARBA00004141"/>
    </source>
</evidence>
<organism evidence="7 8">
    <name type="scientific">candidate division WOR-1 bacterium RIFOXYC2_FULL_46_14</name>
    <dbReference type="NCBI Taxonomy" id="1802587"/>
    <lineage>
        <taxon>Bacteria</taxon>
        <taxon>Bacillati</taxon>
        <taxon>Saganbacteria</taxon>
    </lineage>
</organism>
<dbReference type="Pfam" id="PF01925">
    <property type="entry name" value="TauE"/>
    <property type="match status" value="1"/>
</dbReference>
<dbReference type="InterPro" id="IPR051598">
    <property type="entry name" value="TSUP/Inactive_protease-like"/>
</dbReference>
<keyword evidence="3 6" id="KW-0812">Transmembrane</keyword>
<comment type="caution">
    <text evidence="7">The sequence shown here is derived from an EMBL/GenBank/DDBJ whole genome shotgun (WGS) entry which is preliminary data.</text>
</comment>
<sequence length="118" mass="12165">MEVIGLIAIGLLAGILSGLMGIGGATIIIPSLTLLFKTTQHMAQGIALGAMLLPVGILAASKYHQAGNLDIKFAALIAAGFLIGGYFGAGWVAQIPEPILKKVFGAYLIVIALQLMFS</sequence>
<proteinExistence type="inferred from homology"/>
<gene>
    <name evidence="7" type="ORF">A2438_01745</name>
</gene>
<feature type="transmembrane region" description="Helical" evidence="6">
    <location>
        <begin position="41"/>
        <end position="61"/>
    </location>
</feature>
<evidence type="ECO:0000313" key="7">
    <source>
        <dbReference type="EMBL" id="OGC40990.1"/>
    </source>
</evidence>
<evidence type="ECO:0000256" key="3">
    <source>
        <dbReference type="ARBA" id="ARBA00022692"/>
    </source>
</evidence>
<dbReference type="GO" id="GO:0005886">
    <property type="term" value="C:plasma membrane"/>
    <property type="evidence" value="ECO:0007669"/>
    <property type="project" value="UniProtKB-SubCell"/>
</dbReference>
<evidence type="ECO:0000256" key="5">
    <source>
        <dbReference type="ARBA" id="ARBA00023136"/>
    </source>
</evidence>
<evidence type="ECO:0000256" key="4">
    <source>
        <dbReference type="ARBA" id="ARBA00022989"/>
    </source>
</evidence>
<keyword evidence="4 6" id="KW-1133">Transmembrane helix</keyword>
<reference evidence="7 8" key="1">
    <citation type="journal article" date="2016" name="Nat. Commun.">
        <title>Thousands of microbial genomes shed light on interconnected biogeochemical processes in an aquifer system.</title>
        <authorList>
            <person name="Anantharaman K."/>
            <person name="Brown C.T."/>
            <person name="Hug L.A."/>
            <person name="Sharon I."/>
            <person name="Castelle C.J."/>
            <person name="Probst A.J."/>
            <person name="Thomas B.C."/>
            <person name="Singh A."/>
            <person name="Wilkins M.J."/>
            <person name="Karaoz U."/>
            <person name="Brodie E.L."/>
            <person name="Williams K.H."/>
            <person name="Hubbard S.S."/>
            <person name="Banfield J.F."/>
        </authorList>
    </citation>
    <scope>NUCLEOTIDE SEQUENCE [LARGE SCALE GENOMIC DNA]</scope>
</reference>
<name>A0A1F4U821_UNCSA</name>
<keyword evidence="5 6" id="KW-0472">Membrane</keyword>
<dbReference type="InterPro" id="IPR002781">
    <property type="entry name" value="TM_pro_TauE-like"/>
</dbReference>
<dbReference type="EMBL" id="MEUJ01000002">
    <property type="protein sequence ID" value="OGC40990.1"/>
    <property type="molecule type" value="Genomic_DNA"/>
</dbReference>
<dbReference type="PANTHER" id="PTHR43701:SF2">
    <property type="entry name" value="MEMBRANE TRANSPORTER PROTEIN YJNA-RELATED"/>
    <property type="match status" value="1"/>
</dbReference>
<dbReference type="AlphaFoldDB" id="A0A1F4U821"/>
<comment type="subcellular location">
    <subcellularLocation>
        <location evidence="6">Cell membrane</location>
        <topology evidence="6">Multi-pass membrane protein</topology>
    </subcellularLocation>
    <subcellularLocation>
        <location evidence="1">Membrane</location>
        <topology evidence="1">Multi-pass membrane protein</topology>
    </subcellularLocation>
</comment>
<dbReference type="Proteomes" id="UP000179242">
    <property type="component" value="Unassembled WGS sequence"/>
</dbReference>
<protein>
    <recommendedName>
        <fullName evidence="6">Probable membrane transporter protein</fullName>
    </recommendedName>
</protein>
<evidence type="ECO:0000256" key="2">
    <source>
        <dbReference type="ARBA" id="ARBA00009142"/>
    </source>
</evidence>